<name>A0A5D3WJN2_9BACT</name>
<keyword evidence="2" id="KW-0812">Transmembrane</keyword>
<organism evidence="4 5">
    <name type="scientific">Geothermobacter ehrlichii</name>
    <dbReference type="NCBI Taxonomy" id="213224"/>
    <lineage>
        <taxon>Bacteria</taxon>
        <taxon>Pseudomonadati</taxon>
        <taxon>Thermodesulfobacteriota</taxon>
        <taxon>Desulfuromonadia</taxon>
        <taxon>Desulfuromonadales</taxon>
        <taxon>Geothermobacteraceae</taxon>
        <taxon>Geothermobacter</taxon>
    </lineage>
</organism>
<evidence type="ECO:0000256" key="2">
    <source>
        <dbReference type="SAM" id="Phobius"/>
    </source>
</evidence>
<feature type="signal peptide" evidence="3">
    <location>
        <begin position="1"/>
        <end position="20"/>
    </location>
</feature>
<keyword evidence="5" id="KW-1185">Reference proteome</keyword>
<evidence type="ECO:0000256" key="3">
    <source>
        <dbReference type="SAM" id="SignalP"/>
    </source>
</evidence>
<keyword evidence="2" id="KW-1133">Transmembrane helix</keyword>
<evidence type="ECO:0000313" key="5">
    <source>
        <dbReference type="Proteomes" id="UP000324159"/>
    </source>
</evidence>
<evidence type="ECO:0000256" key="1">
    <source>
        <dbReference type="SAM" id="MobiDB-lite"/>
    </source>
</evidence>
<dbReference type="AlphaFoldDB" id="A0A5D3WJN2"/>
<reference evidence="4 5" key="1">
    <citation type="submission" date="2019-07" db="EMBL/GenBank/DDBJ databases">
        <title>Genomic Encyclopedia of Type Strains, Phase IV (KMG-IV): sequencing the most valuable type-strain genomes for metagenomic binning, comparative biology and taxonomic classification.</title>
        <authorList>
            <person name="Goeker M."/>
        </authorList>
    </citation>
    <scope>NUCLEOTIDE SEQUENCE [LARGE SCALE GENOMIC DNA]</scope>
    <source>
        <strain evidence="4 5">SS015</strain>
    </source>
</reference>
<feature type="transmembrane region" description="Helical" evidence="2">
    <location>
        <begin position="30"/>
        <end position="57"/>
    </location>
</feature>
<keyword evidence="3" id="KW-0732">Signal</keyword>
<sequence length="87" mass="9808">MKRLLMIPLFLLTLAQPALAMTETGFDNIRFATLIACNVLAALAIFFCMLVLAAVAVDKLRDRKRQRAVVRVRSETPNRRRNQVAGH</sequence>
<dbReference type="EMBL" id="VNIB01000008">
    <property type="protein sequence ID" value="TYO98087.1"/>
    <property type="molecule type" value="Genomic_DNA"/>
</dbReference>
<evidence type="ECO:0000313" key="4">
    <source>
        <dbReference type="EMBL" id="TYO98087.1"/>
    </source>
</evidence>
<evidence type="ECO:0008006" key="6">
    <source>
        <dbReference type="Google" id="ProtNLM"/>
    </source>
</evidence>
<gene>
    <name evidence="4" type="ORF">EDC39_10824</name>
</gene>
<comment type="caution">
    <text evidence="4">The sequence shown here is derived from an EMBL/GenBank/DDBJ whole genome shotgun (WGS) entry which is preliminary data.</text>
</comment>
<accession>A0A5D3WJN2</accession>
<dbReference type="Proteomes" id="UP000324159">
    <property type="component" value="Unassembled WGS sequence"/>
</dbReference>
<keyword evidence="2" id="KW-0472">Membrane</keyword>
<dbReference type="RefSeq" id="WP_148896164.1">
    <property type="nucleotide sequence ID" value="NZ_VNIB01000008.1"/>
</dbReference>
<feature type="region of interest" description="Disordered" evidence="1">
    <location>
        <begin position="68"/>
        <end position="87"/>
    </location>
</feature>
<protein>
    <recommendedName>
        <fullName evidence="6">CcmD family protein</fullName>
    </recommendedName>
</protein>
<proteinExistence type="predicted"/>
<feature type="chain" id="PRO_5022669898" description="CcmD family protein" evidence="3">
    <location>
        <begin position="21"/>
        <end position="87"/>
    </location>
</feature>